<keyword evidence="2" id="KW-0472">Membrane</keyword>
<evidence type="ECO:0000256" key="1">
    <source>
        <dbReference type="SAM" id="MobiDB-lite"/>
    </source>
</evidence>
<feature type="region of interest" description="Disordered" evidence="1">
    <location>
        <begin position="38"/>
        <end position="113"/>
    </location>
</feature>
<sequence length="206" mass="22482">MNILNNVLLVAAALFVISMIFICLGLFLNPKQKTKAAEPADTFDGYDTAAPEPPSAEDETAEDETAEDETAEDIDDTQDDNDIEPDGEADENGEDSGADDEPEKEPEKHSGIDAVITIIETDESLSVNVEDEILIGRNPQCDIVISRPMVSSVHCVLMREGKKLMVEDNNSTNGTLLNGKPLKHIIELKNNDVLTLGEPMIKINFN</sequence>
<reference evidence="4" key="2">
    <citation type="submission" date="2021-04" db="EMBL/GenBank/DDBJ databases">
        <authorList>
            <person name="Gilroy R."/>
        </authorList>
    </citation>
    <scope>NUCLEOTIDE SEQUENCE</scope>
    <source>
        <strain evidence="4">5790</strain>
    </source>
</reference>
<dbReference type="EMBL" id="DXIJ01000034">
    <property type="protein sequence ID" value="HIV85494.1"/>
    <property type="molecule type" value="Genomic_DNA"/>
</dbReference>
<evidence type="ECO:0000313" key="4">
    <source>
        <dbReference type="EMBL" id="HIV85494.1"/>
    </source>
</evidence>
<dbReference type="InterPro" id="IPR000253">
    <property type="entry name" value="FHA_dom"/>
</dbReference>
<feature type="transmembrane region" description="Helical" evidence="2">
    <location>
        <begin position="6"/>
        <end position="28"/>
    </location>
</feature>
<gene>
    <name evidence="4" type="ORF">H9900_01650</name>
</gene>
<dbReference type="Proteomes" id="UP000824162">
    <property type="component" value="Unassembled WGS sequence"/>
</dbReference>
<comment type="caution">
    <text evidence="4">The sequence shown here is derived from an EMBL/GenBank/DDBJ whole genome shotgun (WGS) entry which is preliminary data.</text>
</comment>
<evidence type="ECO:0000259" key="3">
    <source>
        <dbReference type="PROSITE" id="PS50006"/>
    </source>
</evidence>
<dbReference type="Pfam" id="PF00498">
    <property type="entry name" value="FHA"/>
    <property type="match status" value="1"/>
</dbReference>
<dbReference type="InterPro" id="IPR008984">
    <property type="entry name" value="SMAD_FHA_dom_sf"/>
</dbReference>
<dbReference type="PROSITE" id="PS50006">
    <property type="entry name" value="FHA_DOMAIN"/>
    <property type="match status" value="1"/>
</dbReference>
<feature type="domain" description="FHA" evidence="3">
    <location>
        <begin position="133"/>
        <end position="182"/>
    </location>
</feature>
<dbReference type="InterPro" id="IPR050923">
    <property type="entry name" value="Cell_Proc_Reg/RNA_Proc"/>
</dbReference>
<evidence type="ECO:0000256" key="2">
    <source>
        <dbReference type="SAM" id="Phobius"/>
    </source>
</evidence>
<dbReference type="AlphaFoldDB" id="A0A9D1PPB0"/>
<dbReference type="Gene3D" id="2.60.200.20">
    <property type="match status" value="1"/>
</dbReference>
<dbReference type="SUPFAM" id="SSF49879">
    <property type="entry name" value="SMAD/FHA domain"/>
    <property type="match status" value="1"/>
</dbReference>
<dbReference type="CDD" id="cd00060">
    <property type="entry name" value="FHA"/>
    <property type="match status" value="1"/>
</dbReference>
<reference evidence="4" key="1">
    <citation type="journal article" date="2021" name="PeerJ">
        <title>Extensive microbial diversity within the chicken gut microbiome revealed by metagenomics and culture.</title>
        <authorList>
            <person name="Gilroy R."/>
            <person name="Ravi A."/>
            <person name="Getino M."/>
            <person name="Pursley I."/>
            <person name="Horton D.L."/>
            <person name="Alikhan N.F."/>
            <person name="Baker D."/>
            <person name="Gharbi K."/>
            <person name="Hall N."/>
            <person name="Watson M."/>
            <person name="Adriaenssens E.M."/>
            <person name="Foster-Nyarko E."/>
            <person name="Jarju S."/>
            <person name="Secka A."/>
            <person name="Antonio M."/>
            <person name="Oren A."/>
            <person name="Chaudhuri R.R."/>
            <person name="La Ragione R."/>
            <person name="Hildebrand F."/>
            <person name="Pallen M.J."/>
        </authorList>
    </citation>
    <scope>NUCLEOTIDE SEQUENCE</scope>
    <source>
        <strain evidence="4">5790</strain>
    </source>
</reference>
<dbReference type="PANTHER" id="PTHR23308">
    <property type="entry name" value="NUCLEAR INHIBITOR OF PROTEIN PHOSPHATASE-1"/>
    <property type="match status" value="1"/>
</dbReference>
<dbReference type="SMART" id="SM00240">
    <property type="entry name" value="FHA"/>
    <property type="match status" value="1"/>
</dbReference>
<feature type="compositionally biased region" description="Acidic residues" evidence="1">
    <location>
        <begin position="55"/>
        <end position="104"/>
    </location>
</feature>
<keyword evidence="2" id="KW-1133">Transmembrane helix</keyword>
<keyword evidence="2" id="KW-0812">Transmembrane</keyword>
<evidence type="ECO:0000313" key="5">
    <source>
        <dbReference type="Proteomes" id="UP000824162"/>
    </source>
</evidence>
<proteinExistence type="predicted"/>
<protein>
    <submittedName>
        <fullName evidence="4">FHA domain-containing protein</fullName>
    </submittedName>
</protein>
<name>A0A9D1PPB0_9FIRM</name>
<organism evidence="4 5">
    <name type="scientific">Candidatus Monoglobus merdigallinarum</name>
    <dbReference type="NCBI Taxonomy" id="2838698"/>
    <lineage>
        <taxon>Bacteria</taxon>
        <taxon>Bacillati</taxon>
        <taxon>Bacillota</taxon>
        <taxon>Clostridia</taxon>
        <taxon>Monoglobales</taxon>
        <taxon>Monoglobaceae</taxon>
        <taxon>Monoglobus</taxon>
    </lineage>
</organism>
<accession>A0A9D1PPB0</accession>